<sequence length="174" mass="19965">MPAYITFQPPPLIWLTGSPPSATTRSPSCAKILPQWYFCWGKLAFVNLSADYLPIPCSQLVVSYLVYFLSFFPFRFHLVEPAPQLCKFANHRFRALHTSADYILHLLKIPSLYVQQRAPLRFSPLVAQLAHIFYCSATLTHTERTRIELTFIFQSESLILIPAFISRASSNWPL</sequence>
<proteinExistence type="predicted"/>
<protein>
    <submittedName>
        <fullName evidence="1">Uncharacterized protein</fullName>
    </submittedName>
</protein>
<dbReference type="AlphaFoldDB" id="A0A0X3P7J5"/>
<name>A0A0X3P7J5_SCHSO</name>
<accession>A0A0X3P7J5</accession>
<gene>
    <name evidence="1" type="ORF">TR119429</name>
</gene>
<reference evidence="1" key="1">
    <citation type="submission" date="2016-01" db="EMBL/GenBank/DDBJ databases">
        <title>Reference transcriptome for the parasite Schistocephalus solidus: insights into the molecular evolution of parasitism.</title>
        <authorList>
            <person name="Hebert F.O."/>
            <person name="Grambauer S."/>
            <person name="Barber I."/>
            <person name="Landry C.R."/>
            <person name="Aubin-Horth N."/>
        </authorList>
    </citation>
    <scope>NUCLEOTIDE SEQUENCE</scope>
</reference>
<dbReference type="EMBL" id="GEEE01015301">
    <property type="protein sequence ID" value="JAP47924.1"/>
    <property type="molecule type" value="Transcribed_RNA"/>
</dbReference>
<evidence type="ECO:0000313" key="1">
    <source>
        <dbReference type="EMBL" id="JAP47924.1"/>
    </source>
</evidence>
<organism evidence="1">
    <name type="scientific">Schistocephalus solidus</name>
    <name type="common">Tapeworm</name>
    <dbReference type="NCBI Taxonomy" id="70667"/>
    <lineage>
        <taxon>Eukaryota</taxon>
        <taxon>Metazoa</taxon>
        <taxon>Spiralia</taxon>
        <taxon>Lophotrochozoa</taxon>
        <taxon>Platyhelminthes</taxon>
        <taxon>Cestoda</taxon>
        <taxon>Eucestoda</taxon>
        <taxon>Diphyllobothriidea</taxon>
        <taxon>Diphyllobothriidae</taxon>
        <taxon>Schistocephalus</taxon>
    </lineage>
</organism>